<dbReference type="Pfam" id="PF06127">
    <property type="entry name" value="Mpo1-like"/>
    <property type="match status" value="1"/>
</dbReference>
<keyword evidence="3" id="KW-1185">Reference proteome</keyword>
<dbReference type="PANTHER" id="PTHR34205:SF2">
    <property type="entry name" value="DUF962 DOMAIN-CONTAINING PROTEIN"/>
    <property type="match status" value="1"/>
</dbReference>
<dbReference type="RefSeq" id="WP_320509270.1">
    <property type="nucleotide sequence ID" value="NZ_JAXCLW010000004.1"/>
</dbReference>
<organism evidence="2 3">
    <name type="scientific">Dongia soli</name>
    <dbReference type="NCBI Taxonomy" id="600628"/>
    <lineage>
        <taxon>Bacteria</taxon>
        <taxon>Pseudomonadati</taxon>
        <taxon>Pseudomonadota</taxon>
        <taxon>Alphaproteobacteria</taxon>
        <taxon>Rhodospirillales</taxon>
        <taxon>Dongiaceae</taxon>
        <taxon>Dongia</taxon>
    </lineage>
</organism>
<dbReference type="Proteomes" id="UP001279642">
    <property type="component" value="Unassembled WGS sequence"/>
</dbReference>
<keyword evidence="1" id="KW-1133">Transmembrane helix</keyword>
<evidence type="ECO:0000256" key="1">
    <source>
        <dbReference type="SAM" id="Phobius"/>
    </source>
</evidence>
<reference evidence="2 3" key="1">
    <citation type="journal article" date="2016" name="Antonie Van Leeuwenhoek">
        <title>Dongia soli sp. nov., isolated from soil from Dokdo, Korea.</title>
        <authorList>
            <person name="Kim D.U."/>
            <person name="Lee H."/>
            <person name="Kim H."/>
            <person name="Kim S.G."/>
            <person name="Ka J.O."/>
        </authorList>
    </citation>
    <scope>NUCLEOTIDE SEQUENCE [LARGE SCALE GENOMIC DNA]</scope>
    <source>
        <strain evidence="2 3">D78</strain>
    </source>
</reference>
<gene>
    <name evidence="2" type="ORF">SMD27_15245</name>
</gene>
<name>A0ABU5ECV9_9PROT</name>
<feature type="transmembrane region" description="Helical" evidence="1">
    <location>
        <begin position="21"/>
        <end position="40"/>
    </location>
</feature>
<dbReference type="InterPro" id="IPR009305">
    <property type="entry name" value="Mpo1-like"/>
</dbReference>
<keyword evidence="1" id="KW-0472">Membrane</keyword>
<comment type="caution">
    <text evidence="2">The sequence shown here is derived from an EMBL/GenBank/DDBJ whole genome shotgun (WGS) entry which is preliminary data.</text>
</comment>
<proteinExistence type="predicted"/>
<evidence type="ECO:0000313" key="2">
    <source>
        <dbReference type="EMBL" id="MDY0884200.1"/>
    </source>
</evidence>
<dbReference type="PANTHER" id="PTHR34205">
    <property type="entry name" value="TRANSMEMBRANE PROTEIN"/>
    <property type="match status" value="1"/>
</dbReference>
<accession>A0ABU5ECV9</accession>
<dbReference type="EMBL" id="JAXCLW010000004">
    <property type="protein sequence ID" value="MDY0884200.1"/>
    <property type="molecule type" value="Genomic_DNA"/>
</dbReference>
<protein>
    <submittedName>
        <fullName evidence="2">DUF962 domain-containing protein</fullName>
    </submittedName>
</protein>
<sequence length="119" mass="13005">MQFSEFWRLYLDAHRKPATRLCHYLATTIGIVTSIVSALFDELLVLAGGMSCAIALAIGSHRLIEGNKPLIAINPFYGALADVRMCWLALTGGLQREYLRLGLVSVPQATNSLAKQTTV</sequence>
<evidence type="ECO:0000313" key="3">
    <source>
        <dbReference type="Proteomes" id="UP001279642"/>
    </source>
</evidence>
<keyword evidence="1" id="KW-0812">Transmembrane</keyword>